<comment type="caution">
    <text evidence="1">The sequence shown here is derived from an EMBL/GenBank/DDBJ whole genome shotgun (WGS) entry which is preliminary data.</text>
</comment>
<organism evidence="1 2">
    <name type="scientific">Nocardia suismassiliense</name>
    <dbReference type="NCBI Taxonomy" id="2077092"/>
    <lineage>
        <taxon>Bacteria</taxon>
        <taxon>Bacillati</taxon>
        <taxon>Actinomycetota</taxon>
        <taxon>Actinomycetes</taxon>
        <taxon>Mycobacteriales</taxon>
        <taxon>Nocardiaceae</taxon>
        <taxon>Nocardia</taxon>
    </lineage>
</organism>
<keyword evidence="2" id="KW-1185">Reference proteome</keyword>
<dbReference type="Proteomes" id="UP001601948">
    <property type="component" value="Unassembled WGS sequence"/>
</dbReference>
<gene>
    <name evidence="1" type="ORF">ACFYV7_38855</name>
</gene>
<dbReference type="EMBL" id="JBIAPI010000016">
    <property type="protein sequence ID" value="MFF3228809.1"/>
    <property type="molecule type" value="Genomic_DNA"/>
</dbReference>
<dbReference type="RefSeq" id="WP_387725899.1">
    <property type="nucleotide sequence ID" value="NZ_JBIAPI010000016.1"/>
</dbReference>
<evidence type="ECO:0000313" key="1">
    <source>
        <dbReference type="EMBL" id="MFF3228809.1"/>
    </source>
</evidence>
<name>A0ABW6R5L1_9NOCA</name>
<reference evidence="1 2" key="1">
    <citation type="submission" date="2024-10" db="EMBL/GenBank/DDBJ databases">
        <title>The Natural Products Discovery Center: Release of the First 8490 Sequenced Strains for Exploring Actinobacteria Biosynthetic Diversity.</title>
        <authorList>
            <person name="Kalkreuter E."/>
            <person name="Kautsar S.A."/>
            <person name="Yang D."/>
            <person name="Bader C.D."/>
            <person name="Teijaro C.N."/>
            <person name="Fluegel L."/>
            <person name="Davis C.M."/>
            <person name="Simpson J.R."/>
            <person name="Lauterbach L."/>
            <person name="Steele A.D."/>
            <person name="Gui C."/>
            <person name="Meng S."/>
            <person name="Li G."/>
            <person name="Viehrig K."/>
            <person name="Ye F."/>
            <person name="Su P."/>
            <person name="Kiefer A.F."/>
            <person name="Nichols A."/>
            <person name="Cepeda A.J."/>
            <person name="Yan W."/>
            <person name="Fan B."/>
            <person name="Jiang Y."/>
            <person name="Adhikari A."/>
            <person name="Zheng C.-J."/>
            <person name="Schuster L."/>
            <person name="Cowan T.M."/>
            <person name="Smanski M.J."/>
            <person name="Chevrette M.G."/>
            <person name="De Carvalho L.P.S."/>
            <person name="Shen B."/>
        </authorList>
    </citation>
    <scope>NUCLEOTIDE SEQUENCE [LARGE SCALE GENOMIC DNA]</scope>
    <source>
        <strain evidence="1 2">NPDC003040</strain>
    </source>
</reference>
<protein>
    <submittedName>
        <fullName evidence="1">Uncharacterized protein</fullName>
    </submittedName>
</protein>
<accession>A0ABW6R5L1</accession>
<evidence type="ECO:0000313" key="2">
    <source>
        <dbReference type="Proteomes" id="UP001601948"/>
    </source>
</evidence>
<proteinExistence type="predicted"/>
<sequence length="104" mass="11042">MIIATYYSGTIDFYSRSVVVAGSLRGLSTGCRRGWASAETASGTVLDYNTTSPTCTGPVHREIPLEADVAGGAGVVQVWLIDEANNRLLVGCTINRGQDQCVIF</sequence>